<evidence type="ECO:0000313" key="6">
    <source>
        <dbReference type="Proteomes" id="UP000019151"/>
    </source>
</evidence>
<dbReference type="HOGENOM" id="CLU_031181_0_0_0"/>
<proteinExistence type="inferred from homology"/>
<evidence type="ECO:0000313" key="5">
    <source>
        <dbReference type="EMBL" id="AHG91645.1"/>
    </source>
</evidence>
<evidence type="ECO:0000259" key="4">
    <source>
        <dbReference type="SMART" id="SM00642"/>
    </source>
</evidence>
<name>W0RMU3_9BACT</name>
<dbReference type="PANTHER" id="PTHR10357:SF209">
    <property type="entry name" value="PERIPLASMIC ALPHA-AMYLASE"/>
    <property type="match status" value="1"/>
</dbReference>
<dbReference type="GO" id="GO:0043169">
    <property type="term" value="F:cation binding"/>
    <property type="evidence" value="ECO:0007669"/>
    <property type="project" value="InterPro"/>
</dbReference>
<dbReference type="AlphaFoldDB" id="W0RMU3"/>
<reference evidence="5 6" key="1">
    <citation type="journal article" date="2014" name="Genome Announc.">
        <title>Genome Sequence and Methylome of Soil Bacterium Gemmatirosa kalamazoonensis KBS708T, a Member of the Rarely Cultivated Gemmatimonadetes Phylum.</title>
        <authorList>
            <person name="Debruyn J.M."/>
            <person name="Radosevich M."/>
            <person name="Wommack K.E."/>
            <person name="Polson S.W."/>
            <person name="Hauser L.J."/>
            <person name="Fawaz M.N."/>
            <person name="Korlach J."/>
            <person name="Tsai Y.C."/>
        </authorList>
    </citation>
    <scope>NUCLEOTIDE SEQUENCE [LARGE SCALE GENOMIC DNA]</scope>
    <source>
        <strain evidence="5 6">KBS708</strain>
    </source>
</reference>
<sequence>MRGPEVRAAIDAVREPDPVRPLTPSPADWRDGWIYFAMVDRFDNPHAPPRHLPFDAPFGGFQGGTIDGVRRRLDYLQSLGVGALWITPVLRNVARVDGAPNEGTYHGYGIQNFLAVDPRYASDPRHADAELRRLVDDAHARGIYVILDIVLNHTGDVFAYDGGSTAAHADAPRRIHWRDAHGVARPEWTTADAIGSLPPLDAAVFPDELRHDAMFRRQGAPAADGPETIGDFGSLKQLVTSDPAVADALIRAHQYVIARWDVDGFRVDTLKYLDREFARTFGNAMREFALGAGKKNFFTFGEVYDDEAQIARFVGRNTRDANAEIVGVDAALDFPLFFKLPAVLKGMLPPSEIAGVYQRRKAVEREVVSSHGEATRFFVTFLDNHDQHERFRFEAADDPHRYDDQVTLALACQFALPGIPCVYYGTEQGLAGRGASDQNVREALWGKPGAFDPAHPLARALRALSDLRRRTPALRYGRFYFRPVSGDGVHFGVSPFRAGVLAFSRILGDREVLVVANTSASDGFVGEVIVDASLNAPGSTFAVLHANRADPAAPGAVRVTGAIEVREVDGSSGTGPAAVVRVALRPMEVQVLG</sequence>
<dbReference type="Proteomes" id="UP000019151">
    <property type="component" value="Chromosome"/>
</dbReference>
<keyword evidence="3" id="KW-0378">Hydrolase</keyword>
<dbReference type="SUPFAM" id="SSF51445">
    <property type="entry name" value="(Trans)glycosidases"/>
    <property type="match status" value="1"/>
</dbReference>
<dbReference type="PATRIC" id="fig|861299.3.peg.4163"/>
<dbReference type="EMBL" id="CP007128">
    <property type="protein sequence ID" value="AHG91645.1"/>
    <property type="molecule type" value="Genomic_DNA"/>
</dbReference>
<dbReference type="KEGG" id="gba:J421_4108"/>
<comment type="similarity">
    <text evidence="1 2">Belongs to the glycosyl hydrolase 13 family.</text>
</comment>
<protein>
    <recommendedName>
        <fullName evidence="3">Alpha-amylase</fullName>
        <ecNumber evidence="3">3.2.1.1</ecNumber>
    </recommendedName>
</protein>
<accession>W0RMU3</accession>
<dbReference type="InParanoid" id="W0RMU3"/>
<dbReference type="InterPro" id="IPR006046">
    <property type="entry name" value="Alpha_amylase"/>
</dbReference>
<gene>
    <name evidence="5" type="ORF">J421_4108</name>
</gene>
<dbReference type="SMART" id="SM00642">
    <property type="entry name" value="Aamy"/>
    <property type="match status" value="1"/>
</dbReference>
<dbReference type="PANTHER" id="PTHR10357">
    <property type="entry name" value="ALPHA-AMYLASE FAMILY MEMBER"/>
    <property type="match status" value="1"/>
</dbReference>
<dbReference type="InterPro" id="IPR017853">
    <property type="entry name" value="GH"/>
</dbReference>
<dbReference type="GO" id="GO:0005975">
    <property type="term" value="P:carbohydrate metabolic process"/>
    <property type="evidence" value="ECO:0007669"/>
    <property type="project" value="InterPro"/>
</dbReference>
<keyword evidence="3" id="KW-0326">Glycosidase</keyword>
<evidence type="ECO:0000256" key="3">
    <source>
        <dbReference type="RuleBase" id="RU361134"/>
    </source>
</evidence>
<dbReference type="EC" id="3.2.1.1" evidence="3"/>
<dbReference type="PRINTS" id="PR00110">
    <property type="entry name" value="ALPHAAMYLASE"/>
</dbReference>
<keyword evidence="3" id="KW-0119">Carbohydrate metabolism</keyword>
<dbReference type="Gene3D" id="3.20.20.80">
    <property type="entry name" value="Glycosidases"/>
    <property type="match status" value="1"/>
</dbReference>
<evidence type="ECO:0000256" key="2">
    <source>
        <dbReference type="RuleBase" id="RU003615"/>
    </source>
</evidence>
<dbReference type="GO" id="GO:0004556">
    <property type="term" value="F:alpha-amylase activity"/>
    <property type="evidence" value="ECO:0007669"/>
    <property type="project" value="UniProtKB-UniRule"/>
</dbReference>
<keyword evidence="6" id="KW-1185">Reference proteome</keyword>
<dbReference type="eggNOG" id="COG0366">
    <property type="taxonomic scope" value="Bacteria"/>
</dbReference>
<dbReference type="InterPro" id="IPR006047">
    <property type="entry name" value="GH13_cat_dom"/>
</dbReference>
<feature type="domain" description="Glycosyl hydrolase family 13 catalytic" evidence="4">
    <location>
        <begin position="36"/>
        <end position="468"/>
    </location>
</feature>
<evidence type="ECO:0000256" key="1">
    <source>
        <dbReference type="ARBA" id="ARBA00008061"/>
    </source>
</evidence>
<organism evidence="5 6">
    <name type="scientific">Gemmatirosa kalamazoonensis</name>
    <dbReference type="NCBI Taxonomy" id="861299"/>
    <lineage>
        <taxon>Bacteria</taxon>
        <taxon>Pseudomonadati</taxon>
        <taxon>Gemmatimonadota</taxon>
        <taxon>Gemmatimonadia</taxon>
        <taxon>Gemmatimonadales</taxon>
        <taxon>Gemmatimonadaceae</taxon>
        <taxon>Gemmatirosa</taxon>
    </lineage>
</organism>
<dbReference type="STRING" id="861299.J421_4108"/>
<dbReference type="Pfam" id="PF00128">
    <property type="entry name" value="Alpha-amylase"/>
    <property type="match status" value="1"/>
</dbReference>
<comment type="catalytic activity">
    <reaction evidence="3">
        <text>Endohydrolysis of (1-&gt;4)-alpha-D-glucosidic linkages in polysaccharides containing three or more (1-&gt;4)-alpha-linked D-glucose units.</text>
        <dbReference type="EC" id="3.2.1.1"/>
    </reaction>
</comment>